<dbReference type="Proteomes" id="UP000826014">
    <property type="component" value="Chromosome"/>
</dbReference>
<feature type="signal peptide" evidence="1">
    <location>
        <begin position="1"/>
        <end position="22"/>
    </location>
</feature>
<keyword evidence="3" id="KW-1185">Reference proteome</keyword>
<sequence length="400" mass="45683">MSKYFKFFCASLCVFSFHVLFADGFAQEDVFNDSLPAVQNSETPSISLSTQQESFEPFTGKVTGRKVRLRLNPSLESDVVAEMQADELLSINGEKEDFWVVSPQKDFKVYVSRKYVLDNFIEGNRVNIRLEPSVDAPSAGFFDHGYAVTNPSISSKDQKWFKIDCPPQVQFYVAKQYIEYVGGPEVKEQFDLRVATAEQKLASANLLAKSDLHKNVDEIDFTKRIDAYNELIHEYKDIAAVSEQAKEALVDFQEKYLHKRIQYLEALQTQDTFSDTEDGRADADNTVCTNQTDKMKMWEHVEEALFLTWTNMNYNKNMQDYYKEQQITASVVSGIVEAYNSAVKNKPGDFILRDKDIPVAYVYSTIVNLQDLVGKRVSLVATPRPNNNFAFPSYFVLDVK</sequence>
<evidence type="ECO:0008006" key="4">
    <source>
        <dbReference type="Google" id="ProtNLM"/>
    </source>
</evidence>
<dbReference type="PANTHER" id="PTHR34408:SF1">
    <property type="entry name" value="GLYCOSYL HYDROLASE FAMILY 19 DOMAIN-CONTAINING PROTEIN HI_1415"/>
    <property type="match status" value="1"/>
</dbReference>
<keyword evidence="1" id="KW-0732">Signal</keyword>
<evidence type="ECO:0000313" key="2">
    <source>
        <dbReference type="EMBL" id="QYF48496.1"/>
    </source>
</evidence>
<dbReference type="InterPro" id="IPR052354">
    <property type="entry name" value="Cell_Wall_Dynamics_Protein"/>
</dbReference>
<evidence type="ECO:0000256" key="1">
    <source>
        <dbReference type="SAM" id="SignalP"/>
    </source>
</evidence>
<evidence type="ECO:0000313" key="3">
    <source>
        <dbReference type="Proteomes" id="UP000826014"/>
    </source>
</evidence>
<dbReference type="RefSeq" id="WP_220017792.1">
    <property type="nucleotide sequence ID" value="NZ_CP075587.1"/>
</dbReference>
<feature type="chain" id="PRO_5045777316" description="SH3b domain-containing protein" evidence="1">
    <location>
        <begin position="23"/>
        <end position="400"/>
    </location>
</feature>
<name>A0ABX8V0T8_9BACT</name>
<reference evidence="2 3" key="1">
    <citation type="journal article" date="2022" name="bioRxiv">
        <title>Ecology and evolution of chlamydial symbionts of arthropods.</title>
        <authorList>
            <person name="Halter T."/>
            <person name="Koestlbacher S."/>
            <person name="Collingro A."/>
            <person name="Sixt B.S."/>
            <person name="Toenshoff E.R."/>
            <person name="Hendrickx F."/>
            <person name="Kostanjsek R."/>
            <person name="Horn M."/>
        </authorList>
    </citation>
    <scope>NUCLEOTIDE SEQUENCE [LARGE SCALE GENOMIC DNA]</scope>
    <source>
        <strain evidence="2">W744xW776</strain>
    </source>
</reference>
<organism evidence="2 3">
    <name type="scientific">Candidatus Rhabdochlamydia oedothoracis</name>
    <dbReference type="NCBI Taxonomy" id="2720720"/>
    <lineage>
        <taxon>Bacteria</taxon>
        <taxon>Pseudomonadati</taxon>
        <taxon>Chlamydiota</taxon>
        <taxon>Chlamydiia</taxon>
        <taxon>Parachlamydiales</taxon>
        <taxon>Candidatus Rhabdochlamydiaceae</taxon>
        <taxon>Candidatus Rhabdochlamydia</taxon>
    </lineage>
</organism>
<protein>
    <recommendedName>
        <fullName evidence="4">SH3b domain-containing protein</fullName>
    </recommendedName>
</protein>
<proteinExistence type="predicted"/>
<dbReference type="Gene3D" id="2.30.30.40">
    <property type="entry name" value="SH3 Domains"/>
    <property type="match status" value="1"/>
</dbReference>
<dbReference type="PANTHER" id="PTHR34408">
    <property type="entry name" value="FAMILY PROTEIN, PUTATIVE-RELATED"/>
    <property type="match status" value="1"/>
</dbReference>
<dbReference type="EMBL" id="CP075587">
    <property type="protein sequence ID" value="QYF48496.1"/>
    <property type="molecule type" value="Genomic_DNA"/>
</dbReference>
<accession>A0ABX8V0T8</accession>
<gene>
    <name evidence="2" type="ORF">RHABOEDO_000668</name>
</gene>